<keyword evidence="2" id="KW-1185">Reference proteome</keyword>
<name>A0A422NNN0_9TRYP</name>
<dbReference type="InterPro" id="IPR011856">
    <property type="entry name" value="tRNA_endonuc-like_dom_sf"/>
</dbReference>
<evidence type="ECO:0000313" key="1">
    <source>
        <dbReference type="EMBL" id="RNF06979.1"/>
    </source>
</evidence>
<keyword evidence="1" id="KW-0456">Lyase</keyword>
<dbReference type="EC" id="4.6.1.16" evidence="1"/>
<dbReference type="EMBL" id="MKKU01000579">
    <property type="protein sequence ID" value="RNF06979.1"/>
    <property type="molecule type" value="Genomic_DNA"/>
</dbReference>
<proteinExistence type="predicted"/>
<dbReference type="Proteomes" id="UP000284403">
    <property type="component" value="Unassembled WGS sequence"/>
</dbReference>
<sequence>MGGSLRVLADHVACDEGREQSFWRWIRRKRQRSPSVDEGCNVTATRTPDNEAEKAEDAEAQSLLRMQVLGTDGVRSVPLGCSVLCGPSVEDTYGCHYHVYPSTSPGAAHGTALCWSLRRSSLTTHALMCLGRVANSCRKDLVLFDEDVGILLSYTTRL</sequence>
<gene>
    <name evidence="1" type="ORF">Tco025E_07471</name>
</gene>
<accession>A0A422NNN0</accession>
<evidence type="ECO:0000313" key="2">
    <source>
        <dbReference type="Proteomes" id="UP000284403"/>
    </source>
</evidence>
<comment type="caution">
    <text evidence="1">The sequence shown here is derived from an EMBL/GenBank/DDBJ whole genome shotgun (WGS) entry which is preliminary data.</text>
</comment>
<dbReference type="AlphaFoldDB" id="A0A422NNN0"/>
<dbReference type="GO" id="GO:0003676">
    <property type="term" value="F:nucleic acid binding"/>
    <property type="evidence" value="ECO:0007669"/>
    <property type="project" value="InterPro"/>
</dbReference>
<organism evidence="1 2">
    <name type="scientific">Trypanosoma conorhini</name>
    <dbReference type="NCBI Taxonomy" id="83891"/>
    <lineage>
        <taxon>Eukaryota</taxon>
        <taxon>Discoba</taxon>
        <taxon>Euglenozoa</taxon>
        <taxon>Kinetoplastea</taxon>
        <taxon>Metakinetoplastina</taxon>
        <taxon>Trypanosomatida</taxon>
        <taxon>Trypanosomatidae</taxon>
        <taxon>Trypanosoma</taxon>
    </lineage>
</organism>
<protein>
    <submittedName>
        <fullName evidence="1">Putative zinc-binding protein (Yippee)</fullName>
        <ecNumber evidence="1">4.6.1.16</ecNumber>
    </submittedName>
</protein>
<dbReference type="GeneID" id="40321082"/>
<dbReference type="OrthoDB" id="266757at2759"/>
<reference evidence="1 2" key="1">
    <citation type="journal article" date="2018" name="BMC Genomics">
        <title>Genomic comparison of Trypanosoma conorhini and Trypanosoma rangeli to Trypanosoma cruzi strains of high and low virulence.</title>
        <authorList>
            <person name="Bradwell K.R."/>
            <person name="Koparde V.N."/>
            <person name="Matveyev A.V."/>
            <person name="Serrano M.G."/>
            <person name="Alves J.M."/>
            <person name="Parikh H."/>
            <person name="Huang B."/>
            <person name="Lee V."/>
            <person name="Espinosa-Alvarez O."/>
            <person name="Ortiz P.A."/>
            <person name="Costa-Martins A.G."/>
            <person name="Teixeira M.M."/>
            <person name="Buck G.A."/>
        </authorList>
    </citation>
    <scope>NUCLEOTIDE SEQUENCE [LARGE SCALE GENOMIC DNA]</scope>
    <source>
        <strain evidence="1 2">025E</strain>
    </source>
</reference>
<dbReference type="RefSeq" id="XP_029225570.1">
    <property type="nucleotide sequence ID" value="XM_029374336.1"/>
</dbReference>
<dbReference type="GO" id="GO:0000213">
    <property type="term" value="F:tRNA-intron lyase activity"/>
    <property type="evidence" value="ECO:0007669"/>
    <property type="project" value="UniProtKB-EC"/>
</dbReference>
<dbReference type="Gene3D" id="3.40.1350.10">
    <property type="match status" value="1"/>
</dbReference>